<dbReference type="Proteomes" id="UP000515145">
    <property type="component" value="Chromosome 14"/>
</dbReference>
<dbReference type="GeneID" id="114446263"/>
<sequence length="273" mass="29605">MENANTFIHTNFILEIYQDHQQYTNMMTNGLLLLVCCTELLCVLLPSVISTNDMETTASTNVSQTSAMLITIPTSPHTQVPTGTQHTTTTTTATITTTPNGILNRKDWLTVLMVTGGLIIACAILLTSTLLLTWKVCHLNRRIKALSSNDNLISSSGYWTGTEKKNKSKTKKEEEEAEEVKETTVLMSDLNPTQEEPNNGTIKDEGEKVKKEGEEKEVGDTAKKEEASGDLAGTAMENSSTSKPQEEVSNSQSATTVAASSSSKGTEEPKDAP</sequence>
<feature type="transmembrane region" description="Helical" evidence="2">
    <location>
        <begin position="31"/>
        <end position="49"/>
    </location>
</feature>
<keyword evidence="2" id="KW-0472">Membrane</keyword>
<evidence type="ECO:0000313" key="3">
    <source>
        <dbReference type="Proteomes" id="UP000515145"/>
    </source>
</evidence>
<evidence type="ECO:0000313" key="4">
    <source>
        <dbReference type="RefSeq" id="XP_028277568.1"/>
    </source>
</evidence>
<name>A0A6P7JLB2_9TELE</name>
<keyword evidence="2" id="KW-1133">Transmembrane helix</keyword>
<evidence type="ECO:0000256" key="1">
    <source>
        <dbReference type="SAM" id="MobiDB-lite"/>
    </source>
</evidence>
<feature type="compositionally biased region" description="Polar residues" evidence="1">
    <location>
        <begin position="190"/>
        <end position="201"/>
    </location>
</feature>
<dbReference type="AlphaFoldDB" id="A0A6P7JLB2"/>
<keyword evidence="3" id="KW-1185">Reference proteome</keyword>
<organism evidence="3 4">
    <name type="scientific">Parambassis ranga</name>
    <name type="common">Indian glassy fish</name>
    <dbReference type="NCBI Taxonomy" id="210632"/>
    <lineage>
        <taxon>Eukaryota</taxon>
        <taxon>Metazoa</taxon>
        <taxon>Chordata</taxon>
        <taxon>Craniata</taxon>
        <taxon>Vertebrata</taxon>
        <taxon>Euteleostomi</taxon>
        <taxon>Actinopterygii</taxon>
        <taxon>Neopterygii</taxon>
        <taxon>Teleostei</taxon>
        <taxon>Neoteleostei</taxon>
        <taxon>Acanthomorphata</taxon>
        <taxon>Ovalentaria</taxon>
        <taxon>Ambassidae</taxon>
        <taxon>Parambassis</taxon>
    </lineage>
</organism>
<protein>
    <submittedName>
        <fullName evidence="4">Uncharacterized protein LOC114446263</fullName>
    </submittedName>
</protein>
<reference evidence="4" key="1">
    <citation type="submission" date="2025-08" db="UniProtKB">
        <authorList>
            <consortium name="RefSeq"/>
        </authorList>
    </citation>
    <scope>IDENTIFICATION</scope>
</reference>
<feature type="region of interest" description="Disordered" evidence="1">
    <location>
        <begin position="155"/>
        <end position="273"/>
    </location>
</feature>
<accession>A0A6P7JLB2</accession>
<dbReference type="RefSeq" id="XP_028277568.1">
    <property type="nucleotide sequence ID" value="XM_028421767.1"/>
</dbReference>
<feature type="compositionally biased region" description="Low complexity" evidence="1">
    <location>
        <begin position="248"/>
        <end position="263"/>
    </location>
</feature>
<evidence type="ECO:0000256" key="2">
    <source>
        <dbReference type="SAM" id="Phobius"/>
    </source>
</evidence>
<dbReference type="OrthoDB" id="8447605at2759"/>
<feature type="transmembrane region" description="Helical" evidence="2">
    <location>
        <begin position="108"/>
        <end position="134"/>
    </location>
</feature>
<dbReference type="InParanoid" id="A0A6P7JLB2"/>
<keyword evidence="2" id="KW-0812">Transmembrane</keyword>
<proteinExistence type="predicted"/>
<gene>
    <name evidence="4" type="primary">LOC114446263</name>
</gene>
<feature type="compositionally biased region" description="Basic and acidic residues" evidence="1">
    <location>
        <begin position="202"/>
        <end position="227"/>
    </location>
</feature>